<accession>A0A3E1K7F7</accession>
<evidence type="ECO:0000313" key="1">
    <source>
        <dbReference type="EMBL" id="RFF29889.1"/>
    </source>
</evidence>
<dbReference type="OrthoDB" id="3197351at2"/>
<reference evidence="1 2" key="1">
    <citation type="submission" date="2018-08" db="EMBL/GenBank/DDBJ databases">
        <title>Wenzhouxiangella salilacus sp. nov., a novel bacterium isolated from a saline lake in Xinjiang Province, China.</title>
        <authorList>
            <person name="Han S."/>
        </authorList>
    </citation>
    <scope>NUCLEOTIDE SEQUENCE [LARGE SCALE GENOMIC DNA]</scope>
    <source>
        <strain evidence="1 2">XDB06</strain>
    </source>
</reference>
<gene>
    <name evidence="1" type="ORF">DZC52_10620</name>
</gene>
<dbReference type="EMBL" id="QUZK01000041">
    <property type="protein sequence ID" value="RFF29889.1"/>
    <property type="molecule type" value="Genomic_DNA"/>
</dbReference>
<sequence>MQIDKNASREANIGGGMADHVALIADVADSRRIDDFPRRRDRLLTELSARHRGKGWTDFDYAVTAWDEFQGLVDDPAVLPGVIWDLWRAFRPWSLRLAAGIGGVERVADAEANLPLNQAVTGPAFYRAREAMDRLDSPRHGMSRVRLRVGATNDARALACNAVLRLADSLVQDITDRQWQVIESYERSGKQTEVAAEFDVAESTISRSLASARYWELQASFEELGELLAGPLGRTVPSSGPEPD</sequence>
<keyword evidence="2" id="KW-1185">Reference proteome</keyword>
<evidence type="ECO:0000313" key="2">
    <source>
        <dbReference type="Proteomes" id="UP000260351"/>
    </source>
</evidence>
<dbReference type="Proteomes" id="UP000260351">
    <property type="component" value="Unassembled WGS sequence"/>
</dbReference>
<dbReference type="InterPro" id="IPR032580">
    <property type="entry name" value="SatD"/>
</dbReference>
<comment type="caution">
    <text evidence="1">The sequence shown here is derived from an EMBL/GenBank/DDBJ whole genome shotgun (WGS) entry which is preliminary data.</text>
</comment>
<protein>
    <submittedName>
        <fullName evidence="1">Uncharacterized protein</fullName>
    </submittedName>
</protein>
<dbReference type="Pfam" id="PF16264">
    <property type="entry name" value="SatD"/>
    <property type="match status" value="1"/>
</dbReference>
<proteinExistence type="predicted"/>
<organism evidence="1 2">
    <name type="scientific">Wenzhouxiangella sediminis</name>
    <dbReference type="NCBI Taxonomy" id="1792836"/>
    <lineage>
        <taxon>Bacteria</taxon>
        <taxon>Pseudomonadati</taxon>
        <taxon>Pseudomonadota</taxon>
        <taxon>Gammaproteobacteria</taxon>
        <taxon>Chromatiales</taxon>
        <taxon>Wenzhouxiangellaceae</taxon>
        <taxon>Wenzhouxiangella</taxon>
    </lineage>
</organism>
<dbReference type="AlphaFoldDB" id="A0A3E1K7F7"/>
<name>A0A3E1K7F7_9GAMM</name>